<evidence type="ECO:0000313" key="1">
    <source>
        <dbReference type="EMBL" id="GAA5808096.1"/>
    </source>
</evidence>
<evidence type="ECO:0000313" key="2">
    <source>
        <dbReference type="Proteomes" id="UP001473302"/>
    </source>
</evidence>
<sequence>MIFFSVFQGFNKASLVVLISTKLNDRLKKAGFINCVNTVTDYRLNYAVALTVRFRRSMRGPLRSIRSLLAVICKEWEDKDVYDIFLEALTEEFVENNPYVKFYSVYAQKA</sequence>
<keyword evidence="2" id="KW-1185">Reference proteome</keyword>
<gene>
    <name evidence="1" type="ORF">MFLAVUS_001478</name>
</gene>
<reference evidence="1 2" key="1">
    <citation type="submission" date="2024-04" db="EMBL/GenBank/DDBJ databases">
        <title>genome sequences of Mucor flavus KT1a and Helicostylum pulchrum KT1b strains isolated from the surface of a dry-aged beef.</title>
        <authorList>
            <person name="Toyotome T."/>
            <person name="Hosono M."/>
            <person name="Torimaru M."/>
            <person name="Fukuda K."/>
            <person name="Mikami N."/>
        </authorList>
    </citation>
    <scope>NUCLEOTIDE SEQUENCE [LARGE SCALE GENOMIC DNA]</scope>
    <source>
        <strain evidence="1 2">KT1a</strain>
    </source>
</reference>
<proteinExistence type="predicted"/>
<name>A0ABP9YMM5_9FUNG</name>
<protein>
    <submittedName>
        <fullName evidence="1">Uncharacterized protein</fullName>
    </submittedName>
</protein>
<comment type="caution">
    <text evidence="1">The sequence shown here is derived from an EMBL/GenBank/DDBJ whole genome shotgun (WGS) entry which is preliminary data.</text>
</comment>
<dbReference type="EMBL" id="BAABUK010000003">
    <property type="protein sequence ID" value="GAA5808096.1"/>
    <property type="molecule type" value="Genomic_DNA"/>
</dbReference>
<accession>A0ABP9YMM5</accession>
<dbReference type="Proteomes" id="UP001473302">
    <property type="component" value="Unassembled WGS sequence"/>
</dbReference>
<organism evidence="1 2">
    <name type="scientific">Mucor flavus</name>
    <dbReference type="NCBI Taxonomy" id="439312"/>
    <lineage>
        <taxon>Eukaryota</taxon>
        <taxon>Fungi</taxon>
        <taxon>Fungi incertae sedis</taxon>
        <taxon>Mucoromycota</taxon>
        <taxon>Mucoromycotina</taxon>
        <taxon>Mucoromycetes</taxon>
        <taxon>Mucorales</taxon>
        <taxon>Mucorineae</taxon>
        <taxon>Mucoraceae</taxon>
        <taxon>Mucor</taxon>
    </lineage>
</organism>